<name>A0A0F8ZH02_9ZZZZ</name>
<dbReference type="AlphaFoldDB" id="A0A0F8ZH02"/>
<comment type="caution">
    <text evidence="1">The sequence shown here is derived from an EMBL/GenBank/DDBJ whole genome shotgun (WGS) entry which is preliminary data.</text>
</comment>
<organism evidence="1">
    <name type="scientific">marine sediment metagenome</name>
    <dbReference type="NCBI Taxonomy" id="412755"/>
    <lineage>
        <taxon>unclassified sequences</taxon>
        <taxon>metagenomes</taxon>
        <taxon>ecological metagenomes</taxon>
    </lineage>
</organism>
<proteinExistence type="predicted"/>
<accession>A0A0F8ZH02</accession>
<dbReference type="EMBL" id="LAZR01060416">
    <property type="protein sequence ID" value="KKK65714.1"/>
    <property type="molecule type" value="Genomic_DNA"/>
</dbReference>
<protein>
    <submittedName>
        <fullName evidence="1">Uncharacterized protein</fullName>
    </submittedName>
</protein>
<gene>
    <name evidence="1" type="ORF">LCGC14_2971380</name>
</gene>
<reference evidence="1" key="1">
    <citation type="journal article" date="2015" name="Nature">
        <title>Complex archaea that bridge the gap between prokaryotes and eukaryotes.</title>
        <authorList>
            <person name="Spang A."/>
            <person name="Saw J.H."/>
            <person name="Jorgensen S.L."/>
            <person name="Zaremba-Niedzwiedzka K."/>
            <person name="Martijn J."/>
            <person name="Lind A.E."/>
            <person name="van Eijk R."/>
            <person name="Schleper C."/>
            <person name="Guy L."/>
            <person name="Ettema T.J."/>
        </authorList>
    </citation>
    <scope>NUCLEOTIDE SEQUENCE</scope>
</reference>
<evidence type="ECO:0000313" key="1">
    <source>
        <dbReference type="EMBL" id="KKK65714.1"/>
    </source>
</evidence>
<sequence>MEYCEGCENILDNYDPPGCLCISCVGLAEAKANLIAAAPELLEALKSAAAFYHESC</sequence>